<name>A0A9W6GU62_9HYPH</name>
<evidence type="ECO:0000313" key="2">
    <source>
        <dbReference type="Proteomes" id="UP001144323"/>
    </source>
</evidence>
<dbReference type="EMBL" id="BSEC01000001">
    <property type="protein sequence ID" value="GLI92940.1"/>
    <property type="molecule type" value="Genomic_DNA"/>
</dbReference>
<proteinExistence type="predicted"/>
<keyword evidence="2" id="KW-1185">Reference proteome</keyword>
<reference evidence="1" key="1">
    <citation type="journal article" date="2023" name="Int. J. Syst. Evol. Microbiol.">
        <title>Methylocystis iwaonis sp. nov., a type II methane-oxidizing bacterium from surface soil of a rice paddy field in Japan, and emended description of the genus Methylocystis (ex Whittenbury et al. 1970) Bowman et al. 1993.</title>
        <authorList>
            <person name="Kaise H."/>
            <person name="Sawadogo J.B."/>
            <person name="Alam M.S."/>
            <person name="Ueno C."/>
            <person name="Dianou D."/>
            <person name="Shinjo R."/>
            <person name="Asakawa S."/>
        </authorList>
    </citation>
    <scope>NUCLEOTIDE SEQUENCE</scope>
    <source>
        <strain evidence="1">LMG27198</strain>
    </source>
</reference>
<protein>
    <submittedName>
        <fullName evidence="1">Uncharacterized protein</fullName>
    </submittedName>
</protein>
<dbReference type="RefSeq" id="WP_281802463.1">
    <property type="nucleotide sequence ID" value="NZ_BSEC01000001.1"/>
</dbReference>
<comment type="caution">
    <text evidence="1">The sequence shown here is derived from an EMBL/GenBank/DDBJ whole genome shotgun (WGS) entry which is preliminary data.</text>
</comment>
<organism evidence="1 2">
    <name type="scientific">Methylocystis echinoides</name>
    <dbReference type="NCBI Taxonomy" id="29468"/>
    <lineage>
        <taxon>Bacteria</taxon>
        <taxon>Pseudomonadati</taxon>
        <taxon>Pseudomonadota</taxon>
        <taxon>Alphaproteobacteria</taxon>
        <taxon>Hyphomicrobiales</taxon>
        <taxon>Methylocystaceae</taxon>
        <taxon>Methylocystis</taxon>
    </lineage>
</organism>
<gene>
    <name evidence="1" type="ORF">LMG27198_19320</name>
</gene>
<dbReference type="Proteomes" id="UP001144323">
    <property type="component" value="Unassembled WGS sequence"/>
</dbReference>
<dbReference type="AlphaFoldDB" id="A0A9W6GU62"/>
<evidence type="ECO:0000313" key="1">
    <source>
        <dbReference type="EMBL" id="GLI92940.1"/>
    </source>
</evidence>
<sequence>MIRTTSRSFAARSLRVALAVAVLGLGAGVSVAAAKGIFARDAAAAETVAVKQDCREVVVEADEGYGVRGTVTRMVCRAAL</sequence>
<accession>A0A9W6GU62</accession>